<dbReference type="GO" id="GO:0032259">
    <property type="term" value="P:methylation"/>
    <property type="evidence" value="ECO:0007669"/>
    <property type="project" value="UniProtKB-KW"/>
</dbReference>
<keyword evidence="5 9" id="KW-0808">Transferase</keyword>
<evidence type="ECO:0000259" key="8">
    <source>
        <dbReference type="Pfam" id="PF00590"/>
    </source>
</evidence>
<dbReference type="Proteomes" id="UP000824225">
    <property type="component" value="Unassembled WGS sequence"/>
</dbReference>
<dbReference type="NCBIfam" id="TIGR01467">
    <property type="entry name" value="cobI_cbiL"/>
    <property type="match status" value="1"/>
</dbReference>
<dbReference type="PIRSF" id="PIRSF036427">
    <property type="entry name" value="Precrrn-2_mtase"/>
    <property type="match status" value="1"/>
</dbReference>
<protein>
    <submittedName>
        <fullName evidence="9">Precorrin-2 C(20)-methyltransferase</fullName>
        <ecNumber evidence="9">2.1.1.130</ecNumber>
    </submittedName>
</protein>
<evidence type="ECO:0000256" key="1">
    <source>
        <dbReference type="ARBA" id="ARBA00004953"/>
    </source>
</evidence>
<dbReference type="CDD" id="cd11645">
    <property type="entry name" value="Precorrin_2_C20_MT"/>
    <property type="match status" value="1"/>
</dbReference>
<evidence type="ECO:0000256" key="6">
    <source>
        <dbReference type="ARBA" id="ARBA00022691"/>
    </source>
</evidence>
<keyword evidence="4 9" id="KW-0489">Methyltransferase</keyword>
<dbReference type="InterPro" id="IPR000878">
    <property type="entry name" value="4pyrrol_Mease"/>
</dbReference>
<dbReference type="GO" id="GO:0030788">
    <property type="term" value="F:precorrin-2 C20-methyltransferase activity"/>
    <property type="evidence" value="ECO:0007669"/>
    <property type="project" value="UniProtKB-EC"/>
</dbReference>
<gene>
    <name evidence="9" type="primary">cobI</name>
    <name evidence="9" type="ORF">H9962_08155</name>
</gene>
<evidence type="ECO:0000256" key="5">
    <source>
        <dbReference type="ARBA" id="ARBA00022679"/>
    </source>
</evidence>
<comment type="caution">
    <text evidence="9">The sequence shown here is derived from an EMBL/GenBank/DDBJ whole genome shotgun (WGS) entry which is preliminary data.</text>
</comment>
<dbReference type="GO" id="GO:0009236">
    <property type="term" value="P:cobalamin biosynthetic process"/>
    <property type="evidence" value="ECO:0007669"/>
    <property type="project" value="UniProtKB-UniRule"/>
</dbReference>
<dbReference type="InterPro" id="IPR014776">
    <property type="entry name" value="4pyrrole_Mease_sub2"/>
</dbReference>
<evidence type="ECO:0000256" key="7">
    <source>
        <dbReference type="PIRNR" id="PIRNR036427"/>
    </source>
</evidence>
<dbReference type="Gene3D" id="3.40.1010.10">
    <property type="entry name" value="Cobalt-precorrin-4 Transmethylase, Domain 1"/>
    <property type="match status" value="1"/>
</dbReference>
<keyword evidence="3" id="KW-0169">Cobalamin biosynthesis</keyword>
<dbReference type="EC" id="2.1.1.130" evidence="9"/>
<comment type="pathway">
    <text evidence="1">Cofactor biosynthesis; adenosylcobalamin biosynthesis.</text>
</comment>
<dbReference type="AlphaFoldDB" id="A0A9D2HDB0"/>
<reference evidence="9" key="1">
    <citation type="journal article" date="2021" name="PeerJ">
        <title>Extensive microbial diversity within the chicken gut microbiome revealed by metagenomics and culture.</title>
        <authorList>
            <person name="Gilroy R."/>
            <person name="Ravi A."/>
            <person name="Getino M."/>
            <person name="Pursley I."/>
            <person name="Horton D.L."/>
            <person name="Alikhan N.F."/>
            <person name="Baker D."/>
            <person name="Gharbi K."/>
            <person name="Hall N."/>
            <person name="Watson M."/>
            <person name="Adriaenssens E.M."/>
            <person name="Foster-Nyarko E."/>
            <person name="Jarju S."/>
            <person name="Secka A."/>
            <person name="Antonio M."/>
            <person name="Oren A."/>
            <person name="Chaudhuri R.R."/>
            <person name="La Ragione R."/>
            <person name="Hildebrand F."/>
            <person name="Pallen M.J."/>
        </authorList>
    </citation>
    <scope>NUCLEOTIDE SEQUENCE</scope>
    <source>
        <strain evidence="9">CHK186-16707</strain>
    </source>
</reference>
<evidence type="ECO:0000313" key="10">
    <source>
        <dbReference type="Proteomes" id="UP000824225"/>
    </source>
</evidence>
<organism evidence="9 10">
    <name type="scientific">Candidatus Mailhella merdigallinarum</name>
    <dbReference type="NCBI Taxonomy" id="2838658"/>
    <lineage>
        <taxon>Bacteria</taxon>
        <taxon>Pseudomonadati</taxon>
        <taxon>Thermodesulfobacteriota</taxon>
        <taxon>Desulfovibrionia</taxon>
        <taxon>Desulfovibrionales</taxon>
        <taxon>Desulfovibrionaceae</taxon>
        <taxon>Mailhella</taxon>
    </lineage>
</organism>
<dbReference type="EMBL" id="DXAN01000026">
    <property type="protein sequence ID" value="HJA09143.1"/>
    <property type="molecule type" value="Genomic_DNA"/>
</dbReference>
<dbReference type="SUPFAM" id="SSF53790">
    <property type="entry name" value="Tetrapyrrole methylase"/>
    <property type="match status" value="1"/>
</dbReference>
<evidence type="ECO:0000256" key="4">
    <source>
        <dbReference type="ARBA" id="ARBA00022603"/>
    </source>
</evidence>
<evidence type="ECO:0000256" key="3">
    <source>
        <dbReference type="ARBA" id="ARBA00022573"/>
    </source>
</evidence>
<dbReference type="InterPro" id="IPR012382">
    <property type="entry name" value="CobI/CbiL"/>
</dbReference>
<dbReference type="PANTHER" id="PTHR43467">
    <property type="entry name" value="COBALT-PRECORRIN-2 C(20)-METHYLTRANSFERASE"/>
    <property type="match status" value="1"/>
</dbReference>
<feature type="domain" description="Tetrapyrrole methylase" evidence="8">
    <location>
        <begin position="5"/>
        <end position="211"/>
    </location>
</feature>
<accession>A0A9D2HDB0</accession>
<dbReference type="InterPro" id="IPR014777">
    <property type="entry name" value="4pyrrole_Mease_sub1"/>
</dbReference>
<sequence>MKTGTLYGVGIGPGDPQYLTLRAADVLRSADVVFTVISPNAESSTSRAVVEYLKPRGEIRLQVFSMSRDKAVREEQVRANAEAIIAELRAGRDCAFATLGDAMTYSTFGYVLKIIRRAIPDLNLEIVPGITSFATLAAKAGAVLVENLEQLRVIPSFRSDMAETLDFPKGSTTILLKTYRSRKALLDRLAREENVEIVYGEQLAMEGQTLLTDVDAIRERSEEYLSLIMVKKQ</sequence>
<dbReference type="InterPro" id="IPR035996">
    <property type="entry name" value="4pyrrol_Methylase_sf"/>
</dbReference>
<dbReference type="Gene3D" id="3.30.950.10">
    <property type="entry name" value="Methyltransferase, Cobalt-precorrin-4 Transmethylase, Domain 2"/>
    <property type="match status" value="1"/>
</dbReference>
<dbReference type="Pfam" id="PF00590">
    <property type="entry name" value="TP_methylase"/>
    <property type="match status" value="1"/>
</dbReference>
<name>A0A9D2HDB0_9BACT</name>
<keyword evidence="6" id="KW-0949">S-adenosyl-L-methionine</keyword>
<comment type="similarity">
    <text evidence="2 7">Belongs to the precorrin methyltransferase family.</text>
</comment>
<reference evidence="9" key="2">
    <citation type="submission" date="2021-04" db="EMBL/GenBank/DDBJ databases">
        <authorList>
            <person name="Gilroy R."/>
        </authorList>
    </citation>
    <scope>NUCLEOTIDE SEQUENCE</scope>
    <source>
        <strain evidence="9">CHK186-16707</strain>
    </source>
</reference>
<evidence type="ECO:0000313" key="9">
    <source>
        <dbReference type="EMBL" id="HJA09143.1"/>
    </source>
</evidence>
<dbReference type="PANTHER" id="PTHR43467:SF2">
    <property type="entry name" value="COBALT-PRECORRIN-2 C(20)-METHYLTRANSFERASE"/>
    <property type="match status" value="1"/>
</dbReference>
<evidence type="ECO:0000256" key="2">
    <source>
        <dbReference type="ARBA" id="ARBA00005879"/>
    </source>
</evidence>
<proteinExistence type="inferred from homology"/>
<dbReference type="InterPro" id="IPR006364">
    <property type="entry name" value="CobI/CbiL/CobIJ_dom"/>
</dbReference>